<keyword evidence="1" id="KW-1133">Transmembrane helix</keyword>
<dbReference type="RefSeq" id="WP_090243233.1">
    <property type="nucleotide sequence ID" value="NZ_FNOU01000003.1"/>
</dbReference>
<keyword evidence="1" id="KW-0472">Membrane</keyword>
<name>A0A1H3CAR2_EUBBA</name>
<dbReference type="InterPro" id="IPR000160">
    <property type="entry name" value="GGDEF_dom"/>
</dbReference>
<dbReference type="Pfam" id="PF00563">
    <property type="entry name" value="EAL"/>
    <property type="match status" value="1"/>
</dbReference>
<dbReference type="STRING" id="1528.SAMN04488579_10325"/>
<feature type="transmembrane region" description="Helical" evidence="1">
    <location>
        <begin position="348"/>
        <end position="368"/>
    </location>
</feature>
<dbReference type="Proteomes" id="UP000199652">
    <property type="component" value="Unassembled WGS sequence"/>
</dbReference>
<reference evidence="4" key="1">
    <citation type="submission" date="2016-10" db="EMBL/GenBank/DDBJ databases">
        <authorList>
            <person name="Varghese N."/>
            <person name="Submissions S."/>
        </authorList>
    </citation>
    <scope>NUCLEOTIDE SEQUENCE [LARGE SCALE GENOMIC DNA]</scope>
    <source>
        <strain evidence="4">VPI 5359</strain>
    </source>
</reference>
<dbReference type="SMART" id="SM00052">
    <property type="entry name" value="EAL"/>
    <property type="match status" value="1"/>
</dbReference>
<dbReference type="AlphaFoldDB" id="A0A1H3CAR2"/>
<dbReference type="SUPFAM" id="SSF141868">
    <property type="entry name" value="EAL domain-like"/>
    <property type="match status" value="1"/>
</dbReference>
<sequence>MHTFRKGWKYPFVFFLFLSFAIPISVRAEARPSTEQRVLFLSSYGYTWESIPDQLDGITAALKDECYIEVLFMNTKTIDIATSEAQTAMQLDTLLSGGESFDAVILGDDAAVDFAMSRRERYFKGTPLIFLGINSNDKAMAIGEDPLITGVLENFNYKSTLEFAQSLYPEAKKVIAISDDSVSGKGSLEQYYEIARFFPELDFTDVDCSAMTKEAIQERVAEADDDDILLYLMFTNDGTGENVTLDESVSLLTEVARVPIFKADELGIEYGLLGGRCITYEDMGRMAGELTKKVLDGKSPVNLPVVSTPDHYYVNQEAAQYYHINMSKVPRDAIIINPTNNFWRQNQVVLIPALLVVLALLLIIVAILHNQRRQKAFTTELKAKTKALETMVLYDDLTGIYNRRGFYQKAEQLLAEDTEHEYLIVYWNFCNFKVINELFGSEIGDEILCEFAKELKAHAEDKMVYGRLQADNFVAIGRCCDIVIEHLINQCSKTYDGVTPSYHYTLQFGLYYITDRKLSINAMCDRAQMVTQKGIPSKLQQSYAVFDESLSDSLVMEQLLISEMELALSKRQFQVYYQPVYNAVDKTLHGAEALVRWIHPERGIISPGLFIPLFEEHGLITQLDNYVGEIVTAFQFNRMAEGKKLIPISVNQSRANFLRSRFDQTIMETITSCGVPVGCISIEITESAFMDNEEDLILCAARLREAGIRVLMDDFGSGYSSFNTLQRLPVDIIKIDMKFLEGFGTTPNSRVVLSSIIEMAKGMGLKIVAEGVEDEEQFKFLRDEGCDYIQGYYFSRPIPPEDFIRLLDDEGI</sequence>
<protein>
    <submittedName>
        <fullName evidence="3">Diguanylate cyclase (GGDEF) domain-containing protein</fullName>
    </submittedName>
</protein>
<dbReference type="EMBL" id="FNOU01000003">
    <property type="protein sequence ID" value="SDX51165.1"/>
    <property type="molecule type" value="Genomic_DNA"/>
</dbReference>
<dbReference type="SUPFAM" id="SSF55073">
    <property type="entry name" value="Nucleotide cyclase"/>
    <property type="match status" value="1"/>
</dbReference>
<dbReference type="CDD" id="cd01948">
    <property type="entry name" value="EAL"/>
    <property type="match status" value="1"/>
</dbReference>
<dbReference type="OrthoDB" id="9762141at2"/>
<dbReference type="PROSITE" id="PS50883">
    <property type="entry name" value="EAL"/>
    <property type="match status" value="1"/>
</dbReference>
<accession>A0A1H3CAR2</accession>
<evidence type="ECO:0000256" key="1">
    <source>
        <dbReference type="SAM" id="Phobius"/>
    </source>
</evidence>
<dbReference type="InterPro" id="IPR029787">
    <property type="entry name" value="Nucleotide_cyclase"/>
</dbReference>
<gene>
    <name evidence="3" type="ORF">SAMN04488579_10325</name>
</gene>
<evidence type="ECO:0000259" key="2">
    <source>
        <dbReference type="PROSITE" id="PS50883"/>
    </source>
</evidence>
<dbReference type="InterPro" id="IPR043128">
    <property type="entry name" value="Rev_trsase/Diguanyl_cyclase"/>
</dbReference>
<dbReference type="GO" id="GO:0071111">
    <property type="term" value="F:cyclic-guanylate-specific phosphodiesterase activity"/>
    <property type="evidence" value="ECO:0007669"/>
    <property type="project" value="InterPro"/>
</dbReference>
<keyword evidence="1" id="KW-0812">Transmembrane</keyword>
<organism evidence="3 4">
    <name type="scientific">Eubacterium barkeri</name>
    <name type="common">Clostridium barkeri</name>
    <dbReference type="NCBI Taxonomy" id="1528"/>
    <lineage>
        <taxon>Bacteria</taxon>
        <taxon>Bacillati</taxon>
        <taxon>Bacillota</taxon>
        <taxon>Clostridia</taxon>
        <taxon>Eubacteriales</taxon>
        <taxon>Eubacteriaceae</taxon>
        <taxon>Eubacterium</taxon>
    </lineage>
</organism>
<dbReference type="Pfam" id="PF00990">
    <property type="entry name" value="GGDEF"/>
    <property type="match status" value="1"/>
</dbReference>
<dbReference type="InterPro" id="IPR007487">
    <property type="entry name" value="ABC_transpt-TYRBP-like"/>
</dbReference>
<dbReference type="Gene3D" id="3.30.70.270">
    <property type="match status" value="1"/>
</dbReference>
<dbReference type="CDD" id="cd01949">
    <property type="entry name" value="GGDEF"/>
    <property type="match status" value="1"/>
</dbReference>
<dbReference type="InterPro" id="IPR050706">
    <property type="entry name" value="Cyclic-di-GMP_PDE-like"/>
</dbReference>
<dbReference type="Pfam" id="PF04392">
    <property type="entry name" value="ABC_sub_bind"/>
    <property type="match status" value="1"/>
</dbReference>
<dbReference type="PANTHER" id="PTHR33121:SF70">
    <property type="entry name" value="SIGNALING PROTEIN YKOW"/>
    <property type="match status" value="1"/>
</dbReference>
<dbReference type="InterPro" id="IPR035919">
    <property type="entry name" value="EAL_sf"/>
</dbReference>
<proteinExistence type="predicted"/>
<evidence type="ECO:0000313" key="4">
    <source>
        <dbReference type="Proteomes" id="UP000199652"/>
    </source>
</evidence>
<feature type="domain" description="EAL" evidence="2">
    <location>
        <begin position="557"/>
        <end position="811"/>
    </location>
</feature>
<dbReference type="SMART" id="SM00267">
    <property type="entry name" value="GGDEF"/>
    <property type="match status" value="1"/>
</dbReference>
<dbReference type="Gene3D" id="3.20.20.450">
    <property type="entry name" value="EAL domain"/>
    <property type="match status" value="1"/>
</dbReference>
<dbReference type="InterPro" id="IPR001633">
    <property type="entry name" value="EAL_dom"/>
</dbReference>
<dbReference type="Gene3D" id="3.40.50.2300">
    <property type="match status" value="2"/>
</dbReference>
<dbReference type="NCBIfam" id="TIGR00254">
    <property type="entry name" value="GGDEF"/>
    <property type="match status" value="1"/>
</dbReference>
<evidence type="ECO:0000313" key="3">
    <source>
        <dbReference type="EMBL" id="SDX51165.1"/>
    </source>
</evidence>
<dbReference type="PANTHER" id="PTHR33121">
    <property type="entry name" value="CYCLIC DI-GMP PHOSPHODIESTERASE PDEF"/>
    <property type="match status" value="1"/>
</dbReference>
<keyword evidence="4" id="KW-1185">Reference proteome</keyword>